<organism evidence="5 6">
    <name type="scientific">Faecalicatena orotica</name>
    <dbReference type="NCBI Taxonomy" id="1544"/>
    <lineage>
        <taxon>Bacteria</taxon>
        <taxon>Bacillati</taxon>
        <taxon>Bacillota</taxon>
        <taxon>Clostridia</taxon>
        <taxon>Lachnospirales</taxon>
        <taxon>Lachnospiraceae</taxon>
        <taxon>Faecalicatena</taxon>
    </lineage>
</organism>
<evidence type="ECO:0000256" key="2">
    <source>
        <dbReference type="SAM" id="MobiDB-lite"/>
    </source>
</evidence>
<dbReference type="SMART" id="SM00047">
    <property type="entry name" value="LYZ2"/>
    <property type="match status" value="1"/>
</dbReference>
<dbReference type="Gene3D" id="1.10.530.10">
    <property type="match status" value="1"/>
</dbReference>
<evidence type="ECO:0000256" key="3">
    <source>
        <dbReference type="SAM" id="SignalP"/>
    </source>
</evidence>
<keyword evidence="6" id="KW-1185">Reference proteome</keyword>
<feature type="region of interest" description="Disordered" evidence="2">
    <location>
        <begin position="553"/>
        <end position="578"/>
    </location>
</feature>
<sequence length="797" mass="86906">MKKRILAISLSICLSLGMFSGFGVRVSAEDYQSPPGQSTEQEQNSVDEQTQIGENTDNNAETDNGTENSGSTNNEENASEEQEKVPGDEEQASEDNIQAQDKKEIVTSVEIQCMDEEGNIYYITDDVSPDVKSVEFRSRAANDYVVNLRVKKNGTAVKDGETTNYTEYETGEAGYLYGLMGSDAAYLGTENGNVKFMISGVIGLVAESEVKLVSRNSVGTVSSYYADGTYIVHKICTNMNSASTSSLRVGLQQSYMKTGTTYYSYDGHYFYTDYSVMLSDYRNNTRKQSINPNNPYYNYYQFLPMRSTTSYSASELSNMINAKTNNTSKMWNLGTSLVNNQNAYGVNALLTAGLAANESAWGTSNIAREKNNIFGLNAVDSSPGESASSYASPDACVKNFVEGWMSKRYLNPNNPNYYGSFLGNKASGLNVKYASDPYWGEKAANIVWNLDSARKDMSKYTIGVKDVSGTTHTDLNIRKDSSVSSAGLFTTGKQTGQAFIILGEANGFYKLQSDPVLNSGRTAIDNSSGKYNFSSMYVFASKDYLTVVNGKVSQGGSDSSGGSDNSGGNNPQNPDADTLAVRRGNTYYIKYSLSDGPADLTVPYGKASDEVLIGDWDGDGVDTLCVRRGNVYYFKNSLSEGQADSVVTYGRKNDEVLVGDWNGDGKDTLCVRRGNTYYIKNSISDGIADLTIPYGRANDSVLVGDWDGDGVDTLCVRRGNAYYIKNSLLSGAADATILYGRSADKILVGDWNGDGKDTLCVRRDNAYHIKNSISDGNADLIVYYGRKTDITYAGKWK</sequence>
<dbReference type="Pfam" id="PF01832">
    <property type="entry name" value="Glucosaminidase"/>
    <property type="match status" value="1"/>
</dbReference>
<feature type="compositionally biased region" description="Polar residues" evidence="2">
    <location>
        <begin position="34"/>
        <end position="63"/>
    </location>
</feature>
<evidence type="ECO:0000259" key="4">
    <source>
        <dbReference type="SMART" id="SM00047"/>
    </source>
</evidence>
<dbReference type="PANTHER" id="PTHR33308:SF9">
    <property type="entry name" value="PEPTIDOGLYCAN HYDROLASE FLGJ"/>
    <property type="match status" value="1"/>
</dbReference>
<dbReference type="InterPro" id="IPR051056">
    <property type="entry name" value="Glycosyl_Hydrolase_73"/>
</dbReference>
<dbReference type="AlphaFoldDB" id="A0A2Y9B8R8"/>
<dbReference type="InterPro" id="IPR028994">
    <property type="entry name" value="Integrin_alpha_N"/>
</dbReference>
<dbReference type="Proteomes" id="UP000245845">
    <property type="component" value="Unassembled WGS sequence"/>
</dbReference>
<comment type="caution">
    <text evidence="5">The sequence shown here is derived from an EMBL/GenBank/DDBJ whole genome shotgun (WGS) entry which is preliminary data.</text>
</comment>
<proteinExistence type="predicted"/>
<name>A0A2Y9B8R8_9FIRM</name>
<evidence type="ECO:0000256" key="1">
    <source>
        <dbReference type="ARBA" id="ARBA00022801"/>
    </source>
</evidence>
<dbReference type="InterPro" id="IPR002901">
    <property type="entry name" value="MGlyc_endo_b_GlcNAc-like_dom"/>
</dbReference>
<accession>A0A2Y9B8R8</accession>
<dbReference type="GO" id="GO:0004040">
    <property type="term" value="F:amidase activity"/>
    <property type="evidence" value="ECO:0007669"/>
    <property type="project" value="InterPro"/>
</dbReference>
<keyword evidence="3" id="KW-0732">Signal</keyword>
<feature type="signal peptide" evidence="3">
    <location>
        <begin position="1"/>
        <end position="28"/>
    </location>
</feature>
<protein>
    <submittedName>
        <fullName evidence="5">Beta-N-acetylglucosaminidase</fullName>
    </submittedName>
</protein>
<dbReference type="RefSeq" id="WP_109729444.1">
    <property type="nucleotide sequence ID" value="NZ_BAAACK010000007.1"/>
</dbReference>
<feature type="domain" description="Mannosyl-glycoprotein endo-beta-N-acetylglucosamidase-like" evidence="4">
    <location>
        <begin position="321"/>
        <end position="456"/>
    </location>
</feature>
<dbReference type="OrthoDB" id="9816557at2"/>
<feature type="chain" id="PRO_5043162091" evidence="3">
    <location>
        <begin position="29"/>
        <end position="797"/>
    </location>
</feature>
<dbReference type="EMBL" id="QGDL01000001">
    <property type="protein sequence ID" value="PWJ32077.1"/>
    <property type="molecule type" value="Genomic_DNA"/>
</dbReference>
<keyword evidence="1" id="KW-0378">Hydrolase</keyword>
<evidence type="ECO:0000313" key="6">
    <source>
        <dbReference type="Proteomes" id="UP000245845"/>
    </source>
</evidence>
<dbReference type="PANTHER" id="PTHR33308">
    <property type="entry name" value="PEPTIDOGLYCAN HYDROLASE FLGJ"/>
    <property type="match status" value="1"/>
</dbReference>
<feature type="compositionally biased region" description="Low complexity" evidence="2">
    <location>
        <begin position="554"/>
        <end position="574"/>
    </location>
</feature>
<evidence type="ECO:0000313" key="5">
    <source>
        <dbReference type="EMBL" id="PWJ32077.1"/>
    </source>
</evidence>
<gene>
    <name evidence="5" type="ORF">A8806_101365</name>
</gene>
<dbReference type="SUPFAM" id="SSF69318">
    <property type="entry name" value="Integrin alpha N-terminal domain"/>
    <property type="match status" value="1"/>
</dbReference>
<feature type="region of interest" description="Disordered" evidence="2">
    <location>
        <begin position="28"/>
        <end position="103"/>
    </location>
</feature>
<reference evidence="5 6" key="1">
    <citation type="submission" date="2018-05" db="EMBL/GenBank/DDBJ databases">
        <title>The Hungate 1000. A catalogue of reference genomes from the rumen microbiome.</title>
        <authorList>
            <person name="Kelly W."/>
        </authorList>
    </citation>
    <scope>NUCLEOTIDE SEQUENCE [LARGE SCALE GENOMIC DNA]</scope>
    <source>
        <strain evidence="5 6">NLAE-zl-C242</strain>
    </source>
</reference>
<feature type="compositionally biased region" description="Low complexity" evidence="2">
    <location>
        <begin position="65"/>
        <end position="76"/>
    </location>
</feature>